<evidence type="ECO:0000313" key="4">
    <source>
        <dbReference type="Proteomes" id="UP001566331"/>
    </source>
</evidence>
<dbReference type="EMBL" id="JBFWIC010000012">
    <property type="protein sequence ID" value="MEZ0474959.1"/>
    <property type="molecule type" value="Genomic_DNA"/>
</dbReference>
<keyword evidence="2" id="KW-0732">Signal</keyword>
<feature type="signal peptide" evidence="2">
    <location>
        <begin position="1"/>
        <end position="18"/>
    </location>
</feature>
<proteinExistence type="predicted"/>
<keyword evidence="1" id="KW-0812">Transmembrane</keyword>
<accession>A0ABV4HQG2</accession>
<evidence type="ECO:0008006" key="5">
    <source>
        <dbReference type="Google" id="ProtNLM"/>
    </source>
</evidence>
<keyword evidence="1" id="KW-0472">Membrane</keyword>
<protein>
    <recommendedName>
        <fullName evidence="5">Transmembrane protein</fullName>
    </recommendedName>
</protein>
<gene>
    <name evidence="3" type="ORF">AB6713_10085</name>
</gene>
<comment type="caution">
    <text evidence="3">The sequence shown here is derived from an EMBL/GenBank/DDBJ whole genome shotgun (WGS) entry which is preliminary data.</text>
</comment>
<reference evidence="3 4" key="1">
    <citation type="submission" date="2024-07" db="EMBL/GenBank/DDBJ databases">
        <title>Luteimonas salilacus sp. nov., isolated from the shore soil of Salt Lake in Tibet of China.</title>
        <authorList>
            <person name="Zhang X."/>
            <person name="Li A."/>
        </authorList>
    </citation>
    <scope>NUCLEOTIDE SEQUENCE [LARGE SCALE GENOMIC DNA]</scope>
    <source>
        <strain evidence="3 4">B3-2-R+30</strain>
    </source>
</reference>
<keyword evidence="1" id="KW-1133">Transmembrane helix</keyword>
<evidence type="ECO:0000313" key="3">
    <source>
        <dbReference type="EMBL" id="MEZ0474959.1"/>
    </source>
</evidence>
<feature type="transmembrane region" description="Helical" evidence="1">
    <location>
        <begin position="89"/>
        <end position="106"/>
    </location>
</feature>
<sequence>MKARLSYPLIFFLPCALAAGIAGFAFATVSSAALWLFVYGDGEWPDSAGTVLMALAAIVATTILAALVSRFYAYGKRREALGGVSRRHVAMAVGISVLLLALILVYQW</sequence>
<keyword evidence="4" id="KW-1185">Reference proteome</keyword>
<organism evidence="3 4">
    <name type="scientific">Luteimonas salinilitoris</name>
    <dbReference type="NCBI Taxonomy" id="3237697"/>
    <lineage>
        <taxon>Bacteria</taxon>
        <taxon>Pseudomonadati</taxon>
        <taxon>Pseudomonadota</taxon>
        <taxon>Gammaproteobacteria</taxon>
        <taxon>Lysobacterales</taxon>
        <taxon>Lysobacteraceae</taxon>
        <taxon>Luteimonas</taxon>
    </lineage>
</organism>
<feature type="transmembrane region" description="Helical" evidence="1">
    <location>
        <begin position="48"/>
        <end position="68"/>
    </location>
</feature>
<evidence type="ECO:0000256" key="2">
    <source>
        <dbReference type="SAM" id="SignalP"/>
    </source>
</evidence>
<dbReference type="RefSeq" id="WP_370564988.1">
    <property type="nucleotide sequence ID" value="NZ_JBFWIB010000011.1"/>
</dbReference>
<name>A0ABV4HQG2_9GAMM</name>
<evidence type="ECO:0000256" key="1">
    <source>
        <dbReference type="SAM" id="Phobius"/>
    </source>
</evidence>
<feature type="chain" id="PRO_5046200706" description="Transmembrane protein" evidence="2">
    <location>
        <begin position="19"/>
        <end position="108"/>
    </location>
</feature>
<dbReference type="Proteomes" id="UP001566331">
    <property type="component" value="Unassembled WGS sequence"/>
</dbReference>